<keyword evidence="2 6" id="KW-0732">Signal</keyword>
<evidence type="ECO:0000256" key="6">
    <source>
        <dbReference type="SAM" id="SignalP"/>
    </source>
</evidence>
<dbReference type="CDD" id="cd13580">
    <property type="entry name" value="PBP2_AlgQ_like_1"/>
    <property type="match status" value="1"/>
</dbReference>
<evidence type="ECO:0000313" key="8">
    <source>
        <dbReference type="Proteomes" id="UP000621560"/>
    </source>
</evidence>
<feature type="signal peptide" evidence="6">
    <location>
        <begin position="1"/>
        <end position="26"/>
    </location>
</feature>
<evidence type="ECO:0000256" key="5">
    <source>
        <dbReference type="ARBA" id="ARBA00023288"/>
    </source>
</evidence>
<dbReference type="PANTHER" id="PTHR43649">
    <property type="entry name" value="ARABINOSE-BINDING PROTEIN-RELATED"/>
    <property type="match status" value="1"/>
</dbReference>
<keyword evidence="1" id="KW-1003">Cell membrane</keyword>
<dbReference type="PROSITE" id="PS51257">
    <property type="entry name" value="PROKAR_LIPOPROTEIN"/>
    <property type="match status" value="1"/>
</dbReference>
<feature type="chain" id="PRO_5038648091" evidence="6">
    <location>
        <begin position="27"/>
        <end position="555"/>
    </location>
</feature>
<reference evidence="7" key="1">
    <citation type="submission" date="2020-09" db="EMBL/GenBank/DDBJ databases">
        <title>A novel bacterium of genus Paenibacillus, isolated from South China Sea.</title>
        <authorList>
            <person name="Huang H."/>
            <person name="Mo K."/>
            <person name="Hu Y."/>
        </authorList>
    </citation>
    <scope>NUCLEOTIDE SEQUENCE</scope>
    <source>
        <strain evidence="7">IB182496</strain>
    </source>
</reference>
<dbReference type="Pfam" id="PF01547">
    <property type="entry name" value="SBP_bac_1"/>
    <property type="match status" value="1"/>
</dbReference>
<evidence type="ECO:0000256" key="1">
    <source>
        <dbReference type="ARBA" id="ARBA00022475"/>
    </source>
</evidence>
<dbReference type="RefSeq" id="WP_190921202.1">
    <property type="nucleotide sequence ID" value="NZ_JACXIZ010000053.1"/>
</dbReference>
<dbReference type="Gene3D" id="3.40.190.10">
    <property type="entry name" value="Periplasmic binding protein-like II"/>
    <property type="match status" value="3"/>
</dbReference>
<evidence type="ECO:0000313" key="7">
    <source>
        <dbReference type="EMBL" id="MBD2848101.1"/>
    </source>
</evidence>
<keyword evidence="3" id="KW-0472">Membrane</keyword>
<keyword evidence="4" id="KW-0564">Palmitate</keyword>
<accession>A0A927GU87</accession>
<dbReference type="InterPro" id="IPR006059">
    <property type="entry name" value="SBP"/>
</dbReference>
<organism evidence="7 8">
    <name type="scientific">Paenibacillus sabuli</name>
    <dbReference type="NCBI Taxonomy" id="2772509"/>
    <lineage>
        <taxon>Bacteria</taxon>
        <taxon>Bacillati</taxon>
        <taxon>Bacillota</taxon>
        <taxon>Bacilli</taxon>
        <taxon>Bacillales</taxon>
        <taxon>Paenibacillaceae</taxon>
        <taxon>Paenibacillus</taxon>
    </lineage>
</organism>
<dbReference type="EMBL" id="JACXIZ010000053">
    <property type="protein sequence ID" value="MBD2848101.1"/>
    <property type="molecule type" value="Genomic_DNA"/>
</dbReference>
<dbReference type="AlphaFoldDB" id="A0A927GU87"/>
<proteinExistence type="predicted"/>
<name>A0A927GU87_9BACL</name>
<sequence>MRVWTKSRICFAAMMALVLVGMTACSGNQSGSEGEDGPIVITVGGLSDSTVEFKDGEDLEDNVYTRWLKEEKNIDLQYEFVVSKAEDYATKLRLALSSGSRLPDVIWPNTIELAHELIESGKVKAIGDDIEQYASPELKQLYEEHPEPFASLSRDGKVYGIPGYSSMTGGTVIWIRQDWLDHVGLEAPKTMDEMERVLDAFTHEDPDQNGKDDTFGLALALKNSYNDWMATADWIFGAYGDNLSGHWVEGEGGNLVYGGVQPSVKEALGTMNRWMEKGYIDPEAGIKDANKAGDAFVNEKAGVIAGPYWMGAFPLENLAANNPGANYVPLPLPAGPDGQIGRAWTNKMESMILFSSEFKHMDAYFDVLNEMSGFSFGDESSPFYKGFFNGYDYVEYDGKTYYKKEEIIEHVPEEQWPKSDGGFINVQKYFSLTGDLEHPYMFDEPLLKFSENPEAEPANPIESTVVKWGKYHWNAGAVRISQNEHTIVNAFTGLPTETMMTRSELMDKLESEAYSKIIYGEQPLDYFDTFVENWKKSGGEQMTQEVNAWYESTRP</sequence>
<evidence type="ECO:0000256" key="3">
    <source>
        <dbReference type="ARBA" id="ARBA00023136"/>
    </source>
</evidence>
<dbReference type="Proteomes" id="UP000621560">
    <property type="component" value="Unassembled WGS sequence"/>
</dbReference>
<evidence type="ECO:0000256" key="4">
    <source>
        <dbReference type="ARBA" id="ARBA00023139"/>
    </source>
</evidence>
<dbReference type="InterPro" id="IPR050490">
    <property type="entry name" value="Bact_solute-bd_prot1"/>
</dbReference>
<keyword evidence="8" id="KW-1185">Reference proteome</keyword>
<protein>
    <submittedName>
        <fullName evidence="7">Extracellular solute-binding protein</fullName>
    </submittedName>
</protein>
<evidence type="ECO:0000256" key="2">
    <source>
        <dbReference type="ARBA" id="ARBA00022729"/>
    </source>
</evidence>
<dbReference type="PANTHER" id="PTHR43649:SF33">
    <property type="entry name" value="POLYGALACTURONAN_RHAMNOGALACTURONAN-BINDING PROTEIN YTCQ"/>
    <property type="match status" value="1"/>
</dbReference>
<comment type="caution">
    <text evidence="7">The sequence shown here is derived from an EMBL/GenBank/DDBJ whole genome shotgun (WGS) entry which is preliminary data.</text>
</comment>
<keyword evidence="5" id="KW-0449">Lipoprotein</keyword>
<dbReference type="SUPFAM" id="SSF53850">
    <property type="entry name" value="Periplasmic binding protein-like II"/>
    <property type="match status" value="1"/>
</dbReference>
<gene>
    <name evidence="7" type="ORF">IDH44_23130</name>
</gene>